<dbReference type="Gene3D" id="3.10.290.10">
    <property type="entry name" value="RNA-binding S4 domain"/>
    <property type="match status" value="1"/>
</dbReference>
<name>A0A3D9VKV8_THECX</name>
<proteinExistence type="inferred from homology"/>
<dbReference type="OrthoDB" id="9804243at2"/>
<dbReference type="RefSeq" id="WP_115852197.1">
    <property type="nucleotide sequence ID" value="NZ_QTUC01000001.1"/>
</dbReference>
<comment type="function">
    <text evidence="11">Catalyzes the attachment of tyrosine to tRNA(Tyr) in a two-step reaction: tyrosine is first activated by ATP to form Tyr-AMP and then transferred to the acceptor end of tRNA(Tyr).</text>
</comment>
<feature type="short sequence motif" description="'KMSKS' region" evidence="11">
    <location>
        <begin position="230"/>
        <end position="234"/>
    </location>
</feature>
<evidence type="ECO:0000256" key="10">
    <source>
        <dbReference type="ARBA" id="ARBA00060965"/>
    </source>
</evidence>
<dbReference type="Gene3D" id="3.40.50.620">
    <property type="entry name" value="HUPs"/>
    <property type="match status" value="1"/>
</dbReference>
<keyword evidence="5 11" id="KW-0067">ATP-binding</keyword>
<dbReference type="Pfam" id="PF00579">
    <property type="entry name" value="tRNA-synt_1b"/>
    <property type="match status" value="1"/>
</dbReference>
<evidence type="ECO:0000256" key="8">
    <source>
        <dbReference type="ARBA" id="ARBA00023146"/>
    </source>
</evidence>
<evidence type="ECO:0000256" key="9">
    <source>
        <dbReference type="ARBA" id="ARBA00048248"/>
    </source>
</evidence>
<feature type="binding site" evidence="11">
    <location>
        <position position="170"/>
    </location>
    <ligand>
        <name>L-tyrosine</name>
        <dbReference type="ChEBI" id="CHEBI:58315"/>
    </ligand>
</feature>
<keyword evidence="2 11" id="KW-0963">Cytoplasm</keyword>
<keyword evidence="8 11" id="KW-0030">Aminoacyl-tRNA synthetase</keyword>
<dbReference type="GO" id="GO:0003723">
    <property type="term" value="F:RNA binding"/>
    <property type="evidence" value="ECO:0007669"/>
    <property type="project" value="UniProtKB-KW"/>
</dbReference>
<dbReference type="NCBIfam" id="TIGR00234">
    <property type="entry name" value="tyrS"/>
    <property type="match status" value="1"/>
</dbReference>
<gene>
    <name evidence="11" type="primary">tyrS</name>
    <name evidence="14" type="ORF">DFJ64_3477</name>
</gene>
<reference evidence="14 15" key="1">
    <citation type="submission" date="2018-08" db="EMBL/GenBank/DDBJ databases">
        <title>Sequencing the genomes of 1000 actinobacteria strains.</title>
        <authorList>
            <person name="Klenk H.-P."/>
        </authorList>
    </citation>
    <scope>NUCLEOTIDE SEQUENCE [LARGE SCALE GENOMIC DNA]</scope>
    <source>
        <strain evidence="14 15">DSM 22891</strain>
    </source>
</reference>
<organism evidence="14 15">
    <name type="scientific">Thermasporomyces composti</name>
    <dbReference type="NCBI Taxonomy" id="696763"/>
    <lineage>
        <taxon>Bacteria</taxon>
        <taxon>Bacillati</taxon>
        <taxon>Actinomycetota</taxon>
        <taxon>Actinomycetes</taxon>
        <taxon>Propionibacteriales</taxon>
        <taxon>Nocardioidaceae</taxon>
        <taxon>Thermasporomyces</taxon>
    </lineage>
</organism>
<dbReference type="PROSITE" id="PS50889">
    <property type="entry name" value="S4"/>
    <property type="match status" value="1"/>
</dbReference>
<comment type="caution">
    <text evidence="11">Lacks conserved residue(s) required for the propagation of feature annotation.</text>
</comment>
<dbReference type="FunFam" id="1.10.240.10:FF:000001">
    <property type="entry name" value="Tyrosine--tRNA ligase"/>
    <property type="match status" value="1"/>
</dbReference>
<dbReference type="Proteomes" id="UP000256485">
    <property type="component" value="Unassembled WGS sequence"/>
</dbReference>
<protein>
    <recommendedName>
        <fullName evidence="11">Tyrosine--tRNA ligase</fullName>
        <ecNumber evidence="11">6.1.1.1</ecNumber>
    </recommendedName>
    <alternativeName>
        <fullName evidence="11">Tyrosyl-tRNA synthetase</fullName>
        <shortName evidence="11">TyrRS</shortName>
    </alternativeName>
</protein>
<accession>A0A3D9VKV8</accession>
<comment type="catalytic activity">
    <reaction evidence="9 11">
        <text>tRNA(Tyr) + L-tyrosine + ATP = L-tyrosyl-tRNA(Tyr) + AMP + diphosphate + H(+)</text>
        <dbReference type="Rhea" id="RHEA:10220"/>
        <dbReference type="Rhea" id="RHEA-COMP:9706"/>
        <dbReference type="Rhea" id="RHEA-COMP:9707"/>
        <dbReference type="ChEBI" id="CHEBI:15378"/>
        <dbReference type="ChEBI" id="CHEBI:30616"/>
        <dbReference type="ChEBI" id="CHEBI:33019"/>
        <dbReference type="ChEBI" id="CHEBI:58315"/>
        <dbReference type="ChEBI" id="CHEBI:78442"/>
        <dbReference type="ChEBI" id="CHEBI:78536"/>
        <dbReference type="ChEBI" id="CHEBI:456215"/>
        <dbReference type="EC" id="6.1.1.1"/>
    </reaction>
</comment>
<dbReference type="CDD" id="cd00805">
    <property type="entry name" value="TyrRS_core"/>
    <property type="match status" value="1"/>
</dbReference>
<dbReference type="Gene3D" id="1.10.240.10">
    <property type="entry name" value="Tyrosyl-Transfer RNA Synthetase"/>
    <property type="match status" value="1"/>
</dbReference>
<dbReference type="PANTHER" id="PTHR11766:SF0">
    <property type="entry name" value="TYROSINE--TRNA LIGASE, MITOCHONDRIAL"/>
    <property type="match status" value="1"/>
</dbReference>
<keyword evidence="4 11" id="KW-0547">Nucleotide-binding</keyword>
<sequence>MIDILDELHWRGMVAHSTDEAALRSALTSGSITYYAGFDPSAPSLQLGNLVLLVTARRLQLAGHRPIILVGGSTGLIGDPKPDAERTLRDPEVVAGWVEKIKEQVRPFVSFEGKNSAIVVNNLDWTAPLSALEFLRDIGRHFRVNKMIQKEAVSARLNSEIGIGYTEFSYQILQAYDYLELYRRYGCVLQIGGSDQWGNITGGIELIRRVTGATVHGLATPLLTDAEGRKLGKTEGGAVYLSAELTSPYAFYQYLYNVPDADVGTYLRAFSFRSREEIEELEKATAERPAAREAQRALAEELTTLVHGADECARVVAASRALFGRAELRDIDERTLAAALHEAPHIQVPAGDGLPPVVDLLTSVGLTPSKSAARRAIQEGGISLNNVRVTDVEAVPTSADLLHNRFLVLRRGRRHVAGVEIV</sequence>
<dbReference type="SUPFAM" id="SSF55174">
    <property type="entry name" value="Alpha-L RNA-binding motif"/>
    <property type="match status" value="1"/>
</dbReference>
<dbReference type="InterPro" id="IPR054608">
    <property type="entry name" value="SYY-like_C"/>
</dbReference>
<dbReference type="InterPro" id="IPR024107">
    <property type="entry name" value="Tyr-tRNA-ligase_bac_1"/>
</dbReference>
<evidence type="ECO:0000313" key="14">
    <source>
        <dbReference type="EMBL" id="REF38011.1"/>
    </source>
</evidence>
<dbReference type="GO" id="GO:0005829">
    <property type="term" value="C:cytosol"/>
    <property type="evidence" value="ECO:0007669"/>
    <property type="project" value="TreeGrafter"/>
</dbReference>
<dbReference type="GO" id="GO:0004831">
    <property type="term" value="F:tyrosine-tRNA ligase activity"/>
    <property type="evidence" value="ECO:0007669"/>
    <property type="project" value="UniProtKB-UniRule"/>
</dbReference>
<comment type="similarity">
    <text evidence="10 11">Belongs to the class-I aminoacyl-tRNA synthetase family. TyrS type 1 subfamily.</text>
</comment>
<dbReference type="InterPro" id="IPR002305">
    <property type="entry name" value="aa-tRNA-synth_Ic"/>
</dbReference>
<comment type="subunit">
    <text evidence="11">Homodimer.</text>
</comment>
<evidence type="ECO:0000256" key="2">
    <source>
        <dbReference type="ARBA" id="ARBA00022490"/>
    </source>
</evidence>
<evidence type="ECO:0000259" key="13">
    <source>
        <dbReference type="Pfam" id="PF22421"/>
    </source>
</evidence>
<evidence type="ECO:0000256" key="5">
    <source>
        <dbReference type="ARBA" id="ARBA00022840"/>
    </source>
</evidence>
<evidence type="ECO:0000256" key="1">
    <source>
        <dbReference type="ARBA" id="ARBA00004496"/>
    </source>
</evidence>
<dbReference type="GO" id="GO:0006437">
    <property type="term" value="P:tyrosyl-tRNA aminoacylation"/>
    <property type="evidence" value="ECO:0007669"/>
    <property type="project" value="UniProtKB-UniRule"/>
</dbReference>
<dbReference type="EMBL" id="QTUC01000001">
    <property type="protein sequence ID" value="REF38011.1"/>
    <property type="molecule type" value="Genomic_DNA"/>
</dbReference>
<evidence type="ECO:0000256" key="12">
    <source>
        <dbReference type="PROSITE-ProRule" id="PRU00182"/>
    </source>
</evidence>
<dbReference type="GO" id="GO:0005524">
    <property type="term" value="F:ATP binding"/>
    <property type="evidence" value="ECO:0007669"/>
    <property type="project" value="UniProtKB-UniRule"/>
</dbReference>
<dbReference type="PRINTS" id="PR01040">
    <property type="entry name" value="TRNASYNTHTYR"/>
</dbReference>
<dbReference type="GO" id="GO:0042803">
    <property type="term" value="F:protein homodimerization activity"/>
    <property type="evidence" value="ECO:0007669"/>
    <property type="project" value="UniProtKB-ARBA"/>
</dbReference>
<keyword evidence="6 12" id="KW-0694">RNA-binding</keyword>
<evidence type="ECO:0000256" key="6">
    <source>
        <dbReference type="ARBA" id="ARBA00022884"/>
    </source>
</evidence>
<comment type="caution">
    <text evidence="14">The sequence shown here is derived from an EMBL/GenBank/DDBJ whole genome shotgun (WGS) entry which is preliminary data.</text>
</comment>
<feature type="binding site" evidence="11">
    <location>
        <position position="233"/>
    </location>
    <ligand>
        <name>ATP</name>
        <dbReference type="ChEBI" id="CHEBI:30616"/>
    </ligand>
</feature>
<keyword evidence="3 11" id="KW-0436">Ligase</keyword>
<dbReference type="FunFam" id="3.10.290.10:FF:000014">
    <property type="entry name" value="Tyrosine--tRNA ligase"/>
    <property type="match status" value="1"/>
</dbReference>
<dbReference type="AlphaFoldDB" id="A0A3D9VKV8"/>
<dbReference type="InterPro" id="IPR036986">
    <property type="entry name" value="S4_RNA-bd_sf"/>
</dbReference>
<keyword evidence="7 11" id="KW-0648">Protein biosynthesis</keyword>
<evidence type="ECO:0000256" key="3">
    <source>
        <dbReference type="ARBA" id="ARBA00022598"/>
    </source>
</evidence>
<evidence type="ECO:0000313" key="15">
    <source>
        <dbReference type="Proteomes" id="UP000256485"/>
    </source>
</evidence>
<dbReference type="SUPFAM" id="SSF52374">
    <property type="entry name" value="Nucleotidylyl transferase"/>
    <property type="match status" value="1"/>
</dbReference>
<evidence type="ECO:0000256" key="11">
    <source>
        <dbReference type="HAMAP-Rule" id="MF_02006"/>
    </source>
</evidence>
<keyword evidence="15" id="KW-1185">Reference proteome</keyword>
<dbReference type="InterPro" id="IPR002307">
    <property type="entry name" value="Tyr-tRNA-ligase"/>
</dbReference>
<dbReference type="HAMAP" id="MF_02006">
    <property type="entry name" value="Tyr_tRNA_synth_type1"/>
    <property type="match status" value="1"/>
</dbReference>
<dbReference type="InterPro" id="IPR024088">
    <property type="entry name" value="Tyr-tRNA-ligase_bac-type"/>
</dbReference>
<feature type="binding site" evidence="11">
    <location>
        <position position="174"/>
    </location>
    <ligand>
        <name>L-tyrosine</name>
        <dbReference type="ChEBI" id="CHEBI:58315"/>
    </ligand>
</feature>
<dbReference type="Pfam" id="PF22421">
    <property type="entry name" value="SYY_C-terminal"/>
    <property type="match status" value="1"/>
</dbReference>
<dbReference type="FunFam" id="3.40.50.620:FF:000008">
    <property type="entry name" value="Tyrosine--tRNA ligase"/>
    <property type="match status" value="1"/>
</dbReference>
<comment type="subcellular location">
    <subcellularLocation>
        <location evidence="1 11">Cytoplasm</location>
    </subcellularLocation>
</comment>
<dbReference type="InterPro" id="IPR014729">
    <property type="entry name" value="Rossmann-like_a/b/a_fold"/>
</dbReference>
<dbReference type="PANTHER" id="PTHR11766">
    <property type="entry name" value="TYROSYL-TRNA SYNTHETASE"/>
    <property type="match status" value="1"/>
</dbReference>
<feature type="binding site" evidence="11">
    <location>
        <position position="35"/>
    </location>
    <ligand>
        <name>L-tyrosine</name>
        <dbReference type="ChEBI" id="CHEBI:58315"/>
    </ligand>
</feature>
<evidence type="ECO:0000256" key="4">
    <source>
        <dbReference type="ARBA" id="ARBA00022741"/>
    </source>
</evidence>
<feature type="domain" description="Tyrosine--tRNA ligase SYY-like C-terminal" evidence="13">
    <location>
        <begin position="339"/>
        <end position="415"/>
    </location>
</feature>
<evidence type="ECO:0000256" key="7">
    <source>
        <dbReference type="ARBA" id="ARBA00022917"/>
    </source>
</evidence>
<dbReference type="EC" id="6.1.1.1" evidence="11"/>